<dbReference type="GO" id="GO:0016758">
    <property type="term" value="F:hexosyltransferase activity"/>
    <property type="evidence" value="ECO:0007669"/>
    <property type="project" value="UniProtKB-ARBA"/>
</dbReference>
<evidence type="ECO:0000313" key="6">
    <source>
        <dbReference type="EMBL" id="MBG0561986.1"/>
    </source>
</evidence>
<dbReference type="InterPro" id="IPR048284">
    <property type="entry name" value="EryCIII-like_N"/>
</dbReference>
<dbReference type="Pfam" id="PF06722">
    <property type="entry name" value="EryCIII-like_C"/>
    <property type="match status" value="1"/>
</dbReference>
<dbReference type="Proteomes" id="UP000598146">
    <property type="component" value="Unassembled WGS sequence"/>
</dbReference>
<dbReference type="GO" id="GO:0008194">
    <property type="term" value="F:UDP-glycosyltransferase activity"/>
    <property type="evidence" value="ECO:0007669"/>
    <property type="project" value="InterPro"/>
</dbReference>
<comment type="similarity">
    <text evidence="1">Belongs to the glycosyltransferase 28 family.</text>
</comment>
<evidence type="ECO:0000256" key="2">
    <source>
        <dbReference type="ARBA" id="ARBA00022676"/>
    </source>
</evidence>
<dbReference type="EMBL" id="JADQTO010000004">
    <property type="protein sequence ID" value="MBG0561986.1"/>
    <property type="molecule type" value="Genomic_DNA"/>
</dbReference>
<name>A0A931C8F3_9ACTN</name>
<organism evidence="6 7">
    <name type="scientific">Actinoplanes aureus</name>
    <dbReference type="NCBI Taxonomy" id="2792083"/>
    <lineage>
        <taxon>Bacteria</taxon>
        <taxon>Bacillati</taxon>
        <taxon>Actinomycetota</taxon>
        <taxon>Actinomycetes</taxon>
        <taxon>Micromonosporales</taxon>
        <taxon>Micromonosporaceae</taxon>
        <taxon>Actinoplanes</taxon>
    </lineage>
</organism>
<dbReference type="PANTHER" id="PTHR48050:SF13">
    <property type="entry name" value="STEROL 3-BETA-GLUCOSYLTRANSFERASE UGT80A2"/>
    <property type="match status" value="1"/>
</dbReference>
<evidence type="ECO:0000259" key="4">
    <source>
        <dbReference type="Pfam" id="PF06722"/>
    </source>
</evidence>
<dbReference type="InterPro" id="IPR050426">
    <property type="entry name" value="Glycosyltransferase_28"/>
</dbReference>
<reference evidence="6" key="1">
    <citation type="submission" date="2020-11" db="EMBL/GenBank/DDBJ databases">
        <title>Isolation and identification of active actinomycetes.</title>
        <authorList>
            <person name="Sun X."/>
        </authorList>
    </citation>
    <scope>NUCLEOTIDE SEQUENCE</scope>
    <source>
        <strain evidence="6">NEAU-A11</strain>
    </source>
</reference>
<dbReference type="Gene3D" id="3.40.50.2000">
    <property type="entry name" value="Glycogen Phosphorylase B"/>
    <property type="match status" value="2"/>
</dbReference>
<dbReference type="CDD" id="cd03784">
    <property type="entry name" value="GT1_Gtf-like"/>
    <property type="match status" value="1"/>
</dbReference>
<dbReference type="PANTHER" id="PTHR48050">
    <property type="entry name" value="STEROL 3-BETA-GLUCOSYLTRANSFERASE"/>
    <property type="match status" value="1"/>
</dbReference>
<dbReference type="AlphaFoldDB" id="A0A931C8F3"/>
<dbReference type="InterPro" id="IPR002213">
    <property type="entry name" value="UDP_glucos_trans"/>
</dbReference>
<feature type="domain" description="Erythromycin biosynthesis protein CIII-like N-terminal" evidence="5">
    <location>
        <begin position="98"/>
        <end position="180"/>
    </location>
</feature>
<proteinExistence type="inferred from homology"/>
<keyword evidence="2" id="KW-0328">Glycosyltransferase</keyword>
<dbReference type="SUPFAM" id="SSF53756">
    <property type="entry name" value="UDP-Glycosyltransferase/glycogen phosphorylase"/>
    <property type="match status" value="1"/>
</dbReference>
<dbReference type="InterPro" id="IPR010610">
    <property type="entry name" value="EryCIII-like_C"/>
</dbReference>
<accession>A0A931C8F3</accession>
<evidence type="ECO:0000256" key="1">
    <source>
        <dbReference type="ARBA" id="ARBA00006962"/>
    </source>
</evidence>
<dbReference type="GO" id="GO:0017000">
    <property type="term" value="P:antibiotic biosynthetic process"/>
    <property type="evidence" value="ECO:0007669"/>
    <property type="project" value="UniProtKB-ARBA"/>
</dbReference>
<protein>
    <submittedName>
        <fullName evidence="6">Glycosyltransferase family 1 protein</fullName>
    </submittedName>
</protein>
<dbReference type="Pfam" id="PF21036">
    <property type="entry name" value="EryCIII-like_N"/>
    <property type="match status" value="1"/>
</dbReference>
<evidence type="ECO:0000259" key="5">
    <source>
        <dbReference type="Pfam" id="PF21036"/>
    </source>
</evidence>
<keyword evidence="7" id="KW-1185">Reference proteome</keyword>
<evidence type="ECO:0000256" key="3">
    <source>
        <dbReference type="ARBA" id="ARBA00022679"/>
    </source>
</evidence>
<evidence type="ECO:0000313" key="7">
    <source>
        <dbReference type="Proteomes" id="UP000598146"/>
    </source>
</evidence>
<comment type="caution">
    <text evidence="6">The sequence shown here is derived from an EMBL/GenBank/DDBJ whole genome shotgun (WGS) entry which is preliminary data.</text>
</comment>
<gene>
    <name evidence="6" type="ORF">I4J89_10970</name>
</gene>
<sequence length="374" mass="39161">MRILFSTWPAHGHLLPLLPMIRAAQQAGHDVVLASGAEGVAEAARRGIPTWDVGPSRAEADADFRASGVNPAALPPEERMPAIISGMFGAAAFRRAGNLVPRAEQWRPDLVVHPITELAGAIAAARTGARHVVHGLGPLPAEAWDWFGARYPELCERWNVADHILGVPYLDNCPPSLQDDAVAAFRDRWALRPTSGEVLPGERLPWDLSTLPYETTLHLTLGTLFFGATEVFQTALAGLRDLPVNVVVALGPGSDPARLGPQPSNVLVTDFVPHALLLPHCAGLVTQGGAGTIVAALCHGLPHLILPQGADQFVNSARAAAAGVATVLPPHELSPATVAKAAGELPALRANARAVQAEISGLPEAGAVLERLGG</sequence>
<keyword evidence="3" id="KW-0808">Transferase</keyword>
<dbReference type="RefSeq" id="WP_196413766.1">
    <property type="nucleotide sequence ID" value="NZ_JADQTO010000004.1"/>
</dbReference>
<feature type="domain" description="Erythromycin biosynthesis protein CIII-like C-terminal" evidence="4">
    <location>
        <begin position="236"/>
        <end position="370"/>
    </location>
</feature>